<gene>
    <name evidence="1" type="ORF">DPMN_125182</name>
</gene>
<reference evidence="1" key="2">
    <citation type="submission" date="2020-11" db="EMBL/GenBank/DDBJ databases">
        <authorList>
            <person name="McCartney M.A."/>
            <person name="Auch B."/>
            <person name="Kono T."/>
            <person name="Mallez S."/>
            <person name="Becker A."/>
            <person name="Gohl D.M."/>
            <person name="Silverstein K.A.T."/>
            <person name="Koren S."/>
            <person name="Bechman K.B."/>
            <person name="Herman A."/>
            <person name="Abrahante J.E."/>
            <person name="Garbe J."/>
        </authorList>
    </citation>
    <scope>NUCLEOTIDE SEQUENCE</scope>
    <source>
        <strain evidence="1">Duluth1</strain>
        <tissue evidence="1">Whole animal</tissue>
    </source>
</reference>
<keyword evidence="2" id="KW-1185">Reference proteome</keyword>
<accession>A0A9D4JWX8</accession>
<proteinExistence type="predicted"/>
<comment type="caution">
    <text evidence="1">The sequence shown here is derived from an EMBL/GenBank/DDBJ whole genome shotgun (WGS) entry which is preliminary data.</text>
</comment>
<protein>
    <submittedName>
        <fullName evidence="1">Uncharacterized protein</fullName>
    </submittedName>
</protein>
<sequence>MVNVCYRAYRQERIVEKAKKIISITSKRKLPKFTDHLKQSLLTSKAILKEQKAPSANDMADAQRGMDIAKERGMSLKQILSHDLISSSPLFDGYHPAHVNKSKLIGEIKSRLDISKWSWTHVIVGFMSKMRQMPLAQFSTLGSAINAVINSASSLYEGPENIHLVLDSYVEMSLNEGERLRRGDESTGLAIIDMSKDTTIPQGDIVCNDVCANPIIAKSVVSDNEAPLAIKFGNYVIPELD</sequence>
<dbReference type="AlphaFoldDB" id="A0A9D4JWX8"/>
<dbReference type="Proteomes" id="UP000828390">
    <property type="component" value="Unassembled WGS sequence"/>
</dbReference>
<name>A0A9D4JWX8_DREPO</name>
<organism evidence="1 2">
    <name type="scientific">Dreissena polymorpha</name>
    <name type="common">Zebra mussel</name>
    <name type="synonym">Mytilus polymorpha</name>
    <dbReference type="NCBI Taxonomy" id="45954"/>
    <lineage>
        <taxon>Eukaryota</taxon>
        <taxon>Metazoa</taxon>
        <taxon>Spiralia</taxon>
        <taxon>Lophotrochozoa</taxon>
        <taxon>Mollusca</taxon>
        <taxon>Bivalvia</taxon>
        <taxon>Autobranchia</taxon>
        <taxon>Heteroconchia</taxon>
        <taxon>Euheterodonta</taxon>
        <taxon>Imparidentia</taxon>
        <taxon>Neoheterodontei</taxon>
        <taxon>Myida</taxon>
        <taxon>Dreissenoidea</taxon>
        <taxon>Dreissenidae</taxon>
        <taxon>Dreissena</taxon>
    </lineage>
</organism>
<evidence type="ECO:0000313" key="2">
    <source>
        <dbReference type="Proteomes" id="UP000828390"/>
    </source>
</evidence>
<dbReference type="EMBL" id="JAIWYP010000005">
    <property type="protein sequence ID" value="KAH3823383.1"/>
    <property type="molecule type" value="Genomic_DNA"/>
</dbReference>
<reference evidence="1" key="1">
    <citation type="journal article" date="2019" name="bioRxiv">
        <title>The Genome of the Zebra Mussel, Dreissena polymorpha: A Resource for Invasive Species Research.</title>
        <authorList>
            <person name="McCartney M.A."/>
            <person name="Auch B."/>
            <person name="Kono T."/>
            <person name="Mallez S."/>
            <person name="Zhang Y."/>
            <person name="Obille A."/>
            <person name="Becker A."/>
            <person name="Abrahante J.E."/>
            <person name="Garbe J."/>
            <person name="Badalamenti J.P."/>
            <person name="Herman A."/>
            <person name="Mangelson H."/>
            <person name="Liachko I."/>
            <person name="Sullivan S."/>
            <person name="Sone E.D."/>
            <person name="Koren S."/>
            <person name="Silverstein K.A.T."/>
            <person name="Beckman K.B."/>
            <person name="Gohl D.M."/>
        </authorList>
    </citation>
    <scope>NUCLEOTIDE SEQUENCE</scope>
    <source>
        <strain evidence="1">Duluth1</strain>
        <tissue evidence="1">Whole animal</tissue>
    </source>
</reference>
<evidence type="ECO:0000313" key="1">
    <source>
        <dbReference type="EMBL" id="KAH3823383.1"/>
    </source>
</evidence>